<accession>A0A392NBU1</accession>
<feature type="non-terminal residue" evidence="1">
    <location>
        <position position="1"/>
    </location>
</feature>
<evidence type="ECO:0000313" key="1">
    <source>
        <dbReference type="EMBL" id="MCH97270.1"/>
    </source>
</evidence>
<reference evidence="1 2" key="1">
    <citation type="journal article" date="2018" name="Front. Plant Sci.">
        <title>Red Clover (Trifolium pratense) and Zigzag Clover (T. medium) - A Picture of Genomic Similarities and Differences.</title>
        <authorList>
            <person name="Dluhosova J."/>
            <person name="Istvanek J."/>
            <person name="Nedelnik J."/>
            <person name="Repkova J."/>
        </authorList>
    </citation>
    <scope>NUCLEOTIDE SEQUENCE [LARGE SCALE GENOMIC DNA]</scope>
    <source>
        <strain evidence="2">cv. 10/8</strain>
        <tissue evidence="1">Leaf</tissue>
    </source>
</reference>
<protein>
    <submittedName>
        <fullName evidence="1">Filament-like plant protein 1-like</fullName>
    </submittedName>
</protein>
<name>A0A392NBU1_9FABA</name>
<comment type="caution">
    <text evidence="1">The sequence shown here is derived from an EMBL/GenBank/DDBJ whole genome shotgun (WGS) entry which is preliminary data.</text>
</comment>
<keyword evidence="2" id="KW-1185">Reference proteome</keyword>
<dbReference type="EMBL" id="LXQA010034504">
    <property type="protein sequence ID" value="MCH97270.1"/>
    <property type="molecule type" value="Genomic_DNA"/>
</dbReference>
<gene>
    <name evidence="1" type="ORF">A2U01_0018263</name>
</gene>
<dbReference type="PANTHER" id="PTHR31580">
    <property type="entry name" value="FILAMENT-LIKE PLANT PROTEIN 4"/>
    <property type="match status" value="1"/>
</dbReference>
<evidence type="ECO:0000313" key="2">
    <source>
        <dbReference type="Proteomes" id="UP000265520"/>
    </source>
</evidence>
<sequence length="153" mass="16046">SSVINEQLPDRVASTPLSTCIENGSLAVDKYGDDSSVINEQLPDRVASTPLSTCIENGGSLEVDKNGDDSSVINEQLSDRVALTPLSTCIVNGGSLEVDKNENILNGKEGDLNDGSRDISEKLSAAPVNVNAKEDLVKQHAKVAEEAIAAAHC</sequence>
<dbReference type="Proteomes" id="UP000265520">
    <property type="component" value="Unassembled WGS sequence"/>
</dbReference>
<proteinExistence type="predicted"/>
<organism evidence="1 2">
    <name type="scientific">Trifolium medium</name>
    <dbReference type="NCBI Taxonomy" id="97028"/>
    <lineage>
        <taxon>Eukaryota</taxon>
        <taxon>Viridiplantae</taxon>
        <taxon>Streptophyta</taxon>
        <taxon>Embryophyta</taxon>
        <taxon>Tracheophyta</taxon>
        <taxon>Spermatophyta</taxon>
        <taxon>Magnoliopsida</taxon>
        <taxon>eudicotyledons</taxon>
        <taxon>Gunneridae</taxon>
        <taxon>Pentapetalae</taxon>
        <taxon>rosids</taxon>
        <taxon>fabids</taxon>
        <taxon>Fabales</taxon>
        <taxon>Fabaceae</taxon>
        <taxon>Papilionoideae</taxon>
        <taxon>50 kb inversion clade</taxon>
        <taxon>NPAAA clade</taxon>
        <taxon>Hologalegina</taxon>
        <taxon>IRL clade</taxon>
        <taxon>Trifolieae</taxon>
        <taxon>Trifolium</taxon>
    </lineage>
</organism>
<dbReference type="PANTHER" id="PTHR31580:SF5">
    <property type="entry name" value="FILAMENT-LIKE PLANT PROTEIN 1-RELATED"/>
    <property type="match status" value="1"/>
</dbReference>
<dbReference type="AlphaFoldDB" id="A0A392NBU1"/>